<dbReference type="Gene3D" id="1.20.58.410">
    <property type="entry name" value="Release factor"/>
    <property type="match status" value="1"/>
</dbReference>
<keyword evidence="12" id="KW-0407">Ion channel</keyword>
<keyword evidence="4" id="KW-0812">Transmembrane</keyword>
<evidence type="ECO:0000256" key="1">
    <source>
        <dbReference type="ARBA" id="ARBA00004141"/>
    </source>
</evidence>
<evidence type="ECO:0000313" key="17">
    <source>
        <dbReference type="Proteomes" id="UP000275267"/>
    </source>
</evidence>
<dbReference type="EMBL" id="PQIB02000002">
    <property type="protein sequence ID" value="RLN33834.1"/>
    <property type="molecule type" value="Genomic_DNA"/>
</dbReference>
<dbReference type="InterPro" id="IPR000352">
    <property type="entry name" value="Pep_chain_release_fac_I"/>
</dbReference>
<keyword evidence="7" id="KW-0406">Ion transport</keyword>
<dbReference type="FunFam" id="3.40.190.10:FF:000175">
    <property type="entry name" value="Glutamate receptor"/>
    <property type="match status" value="1"/>
</dbReference>
<dbReference type="Pfam" id="PF03462">
    <property type="entry name" value="PCRF"/>
    <property type="match status" value="1"/>
</dbReference>
<dbReference type="STRING" id="4540.A0A3L6T6L7"/>
<dbReference type="FunFam" id="3.40.50.2300:FF:000081">
    <property type="entry name" value="Glutamate receptor"/>
    <property type="match status" value="1"/>
</dbReference>
<evidence type="ECO:0000256" key="3">
    <source>
        <dbReference type="ARBA" id="ARBA00022448"/>
    </source>
</evidence>
<evidence type="ECO:0000256" key="12">
    <source>
        <dbReference type="ARBA" id="ARBA00023303"/>
    </source>
</evidence>
<dbReference type="HAMAP" id="MF_00094">
    <property type="entry name" value="Rel_fac_2"/>
    <property type="match status" value="1"/>
</dbReference>
<evidence type="ECO:0000256" key="4">
    <source>
        <dbReference type="ARBA" id="ARBA00022692"/>
    </source>
</evidence>
<dbReference type="Gene3D" id="3.40.50.2300">
    <property type="match status" value="2"/>
</dbReference>
<keyword evidence="10" id="KW-0325">Glycoprotein</keyword>
<keyword evidence="8" id="KW-0472">Membrane</keyword>
<comment type="subcellular location">
    <subcellularLocation>
        <location evidence="1">Membrane</location>
        <topology evidence="1">Multi-pass membrane protein</topology>
    </subcellularLocation>
</comment>
<dbReference type="PRINTS" id="PR01176">
    <property type="entry name" value="GABABRECEPTR"/>
</dbReference>
<keyword evidence="6" id="KW-1133">Transmembrane helix</keyword>
<dbReference type="InterPro" id="IPR019594">
    <property type="entry name" value="Glu/Gly-bd"/>
</dbReference>
<keyword evidence="3" id="KW-0813">Transport</keyword>
<dbReference type="GO" id="GO:0015276">
    <property type="term" value="F:ligand-gated monoatomic ion channel activity"/>
    <property type="evidence" value="ECO:0007669"/>
    <property type="project" value="InterPro"/>
</dbReference>
<dbReference type="CDD" id="cd13686">
    <property type="entry name" value="GluR_Plant"/>
    <property type="match status" value="1"/>
</dbReference>
<dbReference type="Pfam" id="PF00472">
    <property type="entry name" value="RF-1"/>
    <property type="match status" value="1"/>
</dbReference>
<evidence type="ECO:0000313" key="16">
    <source>
        <dbReference type="EMBL" id="RLN33834.1"/>
    </source>
</evidence>
<keyword evidence="5" id="KW-0648">Protein biosynthesis</keyword>
<evidence type="ECO:0000256" key="6">
    <source>
        <dbReference type="ARBA" id="ARBA00022989"/>
    </source>
</evidence>
<proteinExistence type="inferred from homology"/>
<dbReference type="PANTHER" id="PTHR43116:SF3">
    <property type="entry name" value="CLASS I PEPTIDE CHAIN RELEASE FACTOR"/>
    <property type="match status" value="1"/>
</dbReference>
<dbReference type="InterPro" id="IPR004374">
    <property type="entry name" value="PrfB"/>
</dbReference>
<dbReference type="Proteomes" id="UP000275267">
    <property type="component" value="Unassembled WGS sequence"/>
</dbReference>
<dbReference type="SMART" id="SM00937">
    <property type="entry name" value="PCRF"/>
    <property type="match status" value="1"/>
</dbReference>
<dbReference type="CDD" id="cd19990">
    <property type="entry name" value="PBP1_GABAb_receptor_plant"/>
    <property type="match status" value="1"/>
</dbReference>
<dbReference type="SUPFAM" id="SSF53850">
    <property type="entry name" value="Periplasmic binding protein-like II"/>
    <property type="match status" value="1"/>
</dbReference>
<evidence type="ECO:0000256" key="13">
    <source>
        <dbReference type="SAM" id="Coils"/>
    </source>
</evidence>
<dbReference type="InterPro" id="IPR045853">
    <property type="entry name" value="Pep_chain_release_fac_I_sf"/>
</dbReference>
<evidence type="ECO:0000256" key="11">
    <source>
        <dbReference type="ARBA" id="ARBA00023286"/>
    </source>
</evidence>
<dbReference type="SMART" id="SM00079">
    <property type="entry name" value="PBPe"/>
    <property type="match status" value="1"/>
</dbReference>
<evidence type="ECO:0000259" key="15">
    <source>
        <dbReference type="PROSITE" id="PS00745"/>
    </source>
</evidence>
<dbReference type="GO" id="GO:0016149">
    <property type="term" value="F:translation release factor activity, codon specific"/>
    <property type="evidence" value="ECO:0007669"/>
    <property type="project" value="InterPro"/>
</dbReference>
<evidence type="ECO:0000256" key="2">
    <source>
        <dbReference type="ARBA" id="ARBA00010835"/>
    </source>
</evidence>
<evidence type="ECO:0000256" key="14">
    <source>
        <dbReference type="SAM" id="MobiDB-lite"/>
    </source>
</evidence>
<comment type="similarity">
    <text evidence="2">Belongs to the prokaryotic/mitochondrial release factor family.</text>
</comment>
<dbReference type="Pfam" id="PF01094">
    <property type="entry name" value="ANF_receptor"/>
    <property type="match status" value="1"/>
</dbReference>
<dbReference type="SUPFAM" id="SSF53822">
    <property type="entry name" value="Periplasmic binding protein-like I"/>
    <property type="match status" value="1"/>
</dbReference>
<keyword evidence="9" id="KW-0675">Receptor</keyword>
<dbReference type="InterPro" id="IPR001320">
    <property type="entry name" value="Iontro_rcpt_C"/>
</dbReference>
<dbReference type="InterPro" id="IPR044440">
    <property type="entry name" value="GABAb_receptor_plant_PBP1"/>
</dbReference>
<dbReference type="GO" id="GO:0016020">
    <property type="term" value="C:membrane"/>
    <property type="evidence" value="ECO:0007669"/>
    <property type="project" value="UniProtKB-SubCell"/>
</dbReference>
<reference evidence="17" key="1">
    <citation type="journal article" date="2019" name="Nat. Commun.">
        <title>The genome of broomcorn millet.</title>
        <authorList>
            <person name="Zou C."/>
            <person name="Miki D."/>
            <person name="Li D."/>
            <person name="Tang Q."/>
            <person name="Xiao L."/>
            <person name="Rajput S."/>
            <person name="Deng P."/>
            <person name="Jia W."/>
            <person name="Huang R."/>
            <person name="Zhang M."/>
            <person name="Sun Y."/>
            <person name="Hu J."/>
            <person name="Fu X."/>
            <person name="Schnable P.S."/>
            <person name="Li F."/>
            <person name="Zhang H."/>
            <person name="Feng B."/>
            <person name="Zhu X."/>
            <person name="Liu R."/>
            <person name="Schnable J.C."/>
            <person name="Zhu J.-K."/>
            <person name="Zhang H."/>
        </authorList>
    </citation>
    <scope>NUCLEOTIDE SEQUENCE [LARGE SCALE GENOMIC DNA]</scope>
</reference>
<dbReference type="NCBIfam" id="TIGR00020">
    <property type="entry name" value="prfB"/>
    <property type="match status" value="1"/>
</dbReference>
<keyword evidence="17" id="KW-1185">Reference proteome</keyword>
<protein>
    <submittedName>
        <fullName evidence="16">Glutamate receptor 3.4-like</fullName>
    </submittedName>
</protein>
<dbReference type="InterPro" id="IPR028082">
    <property type="entry name" value="Peripla_BP_I"/>
</dbReference>
<dbReference type="OrthoDB" id="5984008at2759"/>
<dbReference type="SUPFAM" id="SSF75620">
    <property type="entry name" value="Release factor"/>
    <property type="match status" value="1"/>
</dbReference>
<evidence type="ECO:0000256" key="8">
    <source>
        <dbReference type="ARBA" id="ARBA00023136"/>
    </source>
</evidence>
<keyword evidence="13" id="KW-0175">Coiled coil</keyword>
<dbReference type="Gene3D" id="3.30.70.1660">
    <property type="match status" value="1"/>
</dbReference>
<comment type="caution">
    <text evidence="16">The sequence shown here is derived from an EMBL/GenBank/DDBJ whole genome shotgun (WGS) entry which is preliminary data.</text>
</comment>
<organism evidence="16 17">
    <name type="scientific">Panicum miliaceum</name>
    <name type="common">Proso millet</name>
    <name type="synonym">Broomcorn millet</name>
    <dbReference type="NCBI Taxonomy" id="4540"/>
    <lineage>
        <taxon>Eukaryota</taxon>
        <taxon>Viridiplantae</taxon>
        <taxon>Streptophyta</taxon>
        <taxon>Embryophyta</taxon>
        <taxon>Tracheophyta</taxon>
        <taxon>Spermatophyta</taxon>
        <taxon>Magnoliopsida</taxon>
        <taxon>Liliopsida</taxon>
        <taxon>Poales</taxon>
        <taxon>Poaceae</taxon>
        <taxon>PACMAD clade</taxon>
        <taxon>Panicoideae</taxon>
        <taxon>Panicodae</taxon>
        <taxon>Paniceae</taxon>
        <taxon>Panicinae</taxon>
        <taxon>Panicum</taxon>
        <taxon>Panicum sect. Panicum</taxon>
    </lineage>
</organism>
<dbReference type="Pfam" id="PF10613">
    <property type="entry name" value="Lig_chan-Glu_bd"/>
    <property type="match status" value="1"/>
</dbReference>
<name>A0A3L6T6L7_PANMI</name>
<feature type="domain" description="Prokaryotic-type class I peptide chain release factors" evidence="15">
    <location>
        <begin position="423"/>
        <end position="439"/>
    </location>
</feature>
<feature type="compositionally biased region" description="Polar residues" evidence="14">
    <location>
        <begin position="1429"/>
        <end position="1447"/>
    </location>
</feature>
<dbReference type="InterPro" id="IPR005139">
    <property type="entry name" value="PCRF"/>
</dbReference>
<accession>A0A3L6T6L7</accession>
<feature type="coiled-coil region" evidence="13">
    <location>
        <begin position="245"/>
        <end position="293"/>
    </location>
</feature>
<evidence type="ECO:0000256" key="9">
    <source>
        <dbReference type="ARBA" id="ARBA00023170"/>
    </source>
</evidence>
<dbReference type="GO" id="GO:0005737">
    <property type="term" value="C:cytoplasm"/>
    <property type="evidence" value="ECO:0007669"/>
    <property type="project" value="InterPro"/>
</dbReference>
<sequence>MGSRIVAGAEAATLGAAGIGPQPRVDLRRLAPWAGPGGLRRRPIRAAGTGGRRPAGQVHLGARAAVGRESCCVDRKPMRIGVPLRTSYKEFVTQDNGPDGVKGFAVDVFKAAINLLPYPLFCNFVLFGDGLKNPSYSDLVQKVSENTWINTVQSASAGTGSQSSVADEPEAVEWAMQDFYALRKEVELAIERVSEVRQSAGLEQLMEEIASLEKKSADSSLWDDPSKAQGILVSLTEVKDRVKLLNDFKSQVEEAETIVKLTEELDSIDTGLLEEASKIIKSLNKAIDNFEMTQLLSGPYDKEGAVINISAGAGGTDAQDWADMLLRMYVRWGEKQRYKTRVVEKSPGEEAGIKSATVELEGRYVYGYLSGEKGTHRIVRQSPFNAKGLRQTSFAGVEIMPLLPEESMAVEIPEEDLEISFTRAGGKGGQNVNKVETAVRMVHIPTGIAVRCSEERSQLANKIKALSRLKAKLLVIAEEQRASEIKQIRGDMVKAEWGQQIRNYVFHPYKLVKDVRTGCETSDISGVMDGELDPFIKAYLRQGVSQLGSARQFVSSRRTLRRTVGAATGAAGALGEMDGSKVVKNAILSPWSSEMGYAHFAALLLCVLMFASGTTAANQNSTGDPARPAEVRIGALFTFDSVIGKAARPAIELAVAHVNSDPSILRGTKLSVLMQDTNCSGFVGTIEALQLLAKDVIAVLGPQSSAVAHVICHAVNELHVPLISFAATDPTLSSLEYPYFVRATQSDYYQMDAIASIISQYQWKQVIAIYVDDDYGRGGIMALGDALAKRKCKIVYKAKLPPGAANTTIENILMRVNEMESRVYVIHVNPDSGLNVFSAAKSLGMMSSGYVWIATDWLSAVMDSSVHGTTDVMELTQGVLVLRQHVADSDIQKAFLSKWNNLTRNGSSYSMRAYDSVWLVAHAVERFLTEGNAISFSADPNLQATNGSNLQLDSLRIFNNGNKLLENVWSVNFSGVSGPVQFTLDRNLIHPAYDIVNIGGTGLRTIGYWSNISGLSVVAPEHLYSSALNSSTNNVQLHSVIWPGQISEKPRGWEFSYHGKPMRIGVPLRTSYKEFVTQDKGPDGVKGFAVDVFKAAISLLPYPVSCNFVLFGDGLKNPSYSDLVQKVSENYFDAAIGDIAIVTNRTRIVDFTQPYIESGLVIVAPAKEVESNAWAFLKPFTFQMWFSFSTMFFAHRENTVSALGRFVLLIWLFVVLIINSSYTASLTSLLTVQELTSGIQGLDSLISSSSAIGYQVGSFSRNYLVDELNIAESRLVPLNSPSDYARALELGSGNGGVAAIIDELPYVDIFLSKYCKFKTVGQVFTKSGWGFAFPRDSPLAEDLSTAILTLSENGNLQRIHDEWLSGTECSADNNGAVSNSLSLYSNQVEVQYPEPQIVNRPARLTTIKSLISFVDKKEEEVKNALKQRPNGSQHPSIGSTATEEQST</sequence>
<keyword evidence="11" id="KW-1071">Ligand-gated ion channel</keyword>
<evidence type="ECO:0000256" key="10">
    <source>
        <dbReference type="ARBA" id="ARBA00023180"/>
    </source>
</evidence>
<dbReference type="FunFam" id="3.40.190.10:FF:000054">
    <property type="entry name" value="Glutamate receptor"/>
    <property type="match status" value="1"/>
</dbReference>
<dbReference type="Gene3D" id="3.40.190.10">
    <property type="entry name" value="Periplasmic binding protein-like II"/>
    <property type="match status" value="3"/>
</dbReference>
<dbReference type="PROSITE" id="PS00745">
    <property type="entry name" value="RF_PROK_I"/>
    <property type="match status" value="1"/>
</dbReference>
<dbReference type="Pfam" id="PF00060">
    <property type="entry name" value="Lig_chan"/>
    <property type="match status" value="1"/>
</dbReference>
<gene>
    <name evidence="16" type="ORF">C2845_PM03G08720</name>
</gene>
<dbReference type="PANTHER" id="PTHR43116">
    <property type="entry name" value="PEPTIDE CHAIN RELEASE FACTOR 2"/>
    <property type="match status" value="1"/>
</dbReference>
<evidence type="ECO:0000256" key="7">
    <source>
        <dbReference type="ARBA" id="ARBA00023065"/>
    </source>
</evidence>
<feature type="region of interest" description="Disordered" evidence="14">
    <location>
        <begin position="1423"/>
        <end position="1447"/>
    </location>
</feature>
<evidence type="ECO:0000256" key="5">
    <source>
        <dbReference type="ARBA" id="ARBA00022917"/>
    </source>
</evidence>
<dbReference type="Gene3D" id="3.30.160.20">
    <property type="match status" value="1"/>
</dbReference>
<dbReference type="InterPro" id="IPR001828">
    <property type="entry name" value="ANF_lig-bd_rcpt"/>
</dbReference>